<accession>A0ABV3ZZ22</accession>
<keyword evidence="8" id="KW-1185">Reference proteome</keyword>
<reference evidence="7 8" key="1">
    <citation type="journal article" date="2013" name="Int. J. Syst. Evol. Microbiol.">
        <title>Comamonas guangdongensis sp. nov., isolated from subterranean forest sediment, and emended description of the genus Comamonas.</title>
        <authorList>
            <person name="Zhang J."/>
            <person name="Wang Y."/>
            <person name="Zhou S."/>
            <person name="Wu C."/>
            <person name="He J."/>
            <person name="Li F."/>
        </authorList>
    </citation>
    <scope>NUCLEOTIDE SEQUENCE [LARGE SCALE GENOMIC DNA]</scope>
    <source>
        <strain evidence="7 8">CCTCC AB2011133</strain>
    </source>
</reference>
<dbReference type="Gene3D" id="1.10.760.10">
    <property type="entry name" value="Cytochrome c-like domain"/>
    <property type="match status" value="1"/>
</dbReference>
<dbReference type="Proteomes" id="UP001561046">
    <property type="component" value="Unassembled WGS sequence"/>
</dbReference>
<keyword evidence="5" id="KW-0732">Signal</keyword>
<evidence type="ECO:0000259" key="6">
    <source>
        <dbReference type="PROSITE" id="PS51007"/>
    </source>
</evidence>
<feature type="signal peptide" evidence="5">
    <location>
        <begin position="1"/>
        <end position="18"/>
    </location>
</feature>
<protein>
    <submittedName>
        <fullName evidence="7">Cytochrome c</fullName>
    </submittedName>
</protein>
<gene>
    <name evidence="7" type="ORF">AB6724_18295</name>
</gene>
<comment type="caution">
    <text evidence="7">The sequence shown here is derived from an EMBL/GenBank/DDBJ whole genome shotgun (WGS) entry which is preliminary data.</text>
</comment>
<evidence type="ECO:0000256" key="1">
    <source>
        <dbReference type="ARBA" id="ARBA00022617"/>
    </source>
</evidence>
<name>A0ABV3ZZ22_9BURK</name>
<organism evidence="7 8">
    <name type="scientific">Comamonas guangdongensis</name>
    <dbReference type="NCBI Taxonomy" id="510515"/>
    <lineage>
        <taxon>Bacteria</taxon>
        <taxon>Pseudomonadati</taxon>
        <taxon>Pseudomonadota</taxon>
        <taxon>Betaproteobacteria</taxon>
        <taxon>Burkholderiales</taxon>
        <taxon>Comamonadaceae</taxon>
        <taxon>Comamonas</taxon>
    </lineage>
</organism>
<dbReference type="SUPFAM" id="SSF46626">
    <property type="entry name" value="Cytochrome c"/>
    <property type="match status" value="1"/>
</dbReference>
<feature type="domain" description="Cytochrome c" evidence="6">
    <location>
        <begin position="14"/>
        <end position="108"/>
    </location>
</feature>
<evidence type="ECO:0000256" key="5">
    <source>
        <dbReference type="SAM" id="SignalP"/>
    </source>
</evidence>
<keyword evidence="1 4" id="KW-0349">Heme</keyword>
<evidence type="ECO:0000256" key="4">
    <source>
        <dbReference type="PROSITE-ProRule" id="PRU00433"/>
    </source>
</evidence>
<proteinExistence type="predicted"/>
<dbReference type="PROSITE" id="PS51007">
    <property type="entry name" value="CYTC"/>
    <property type="match status" value="1"/>
</dbReference>
<sequence>MRKAILALALPLAAACQAGQGVTPQDLAVLAATCFTCHGPDGQPPGNRPGSIPALRGRSAGFLLQRLREFKAMAPEQAGAGATIMPLLLQGYDEAQIEALAQWFARREQP</sequence>
<dbReference type="PROSITE" id="PS51257">
    <property type="entry name" value="PROKAR_LIPOPROTEIN"/>
    <property type="match status" value="1"/>
</dbReference>
<dbReference type="InterPro" id="IPR009056">
    <property type="entry name" value="Cyt_c-like_dom"/>
</dbReference>
<evidence type="ECO:0000256" key="2">
    <source>
        <dbReference type="ARBA" id="ARBA00022723"/>
    </source>
</evidence>
<dbReference type="EMBL" id="JBFYGN010000026">
    <property type="protein sequence ID" value="MEX8194787.1"/>
    <property type="molecule type" value="Genomic_DNA"/>
</dbReference>
<feature type="chain" id="PRO_5047419240" evidence="5">
    <location>
        <begin position="19"/>
        <end position="110"/>
    </location>
</feature>
<dbReference type="Pfam" id="PF00034">
    <property type="entry name" value="Cytochrom_C"/>
    <property type="match status" value="1"/>
</dbReference>
<dbReference type="RefSeq" id="WP_369339966.1">
    <property type="nucleotide sequence ID" value="NZ_JBFYGN010000026.1"/>
</dbReference>
<keyword evidence="3 4" id="KW-0408">Iron</keyword>
<keyword evidence="2 4" id="KW-0479">Metal-binding</keyword>
<evidence type="ECO:0000313" key="7">
    <source>
        <dbReference type="EMBL" id="MEX8194787.1"/>
    </source>
</evidence>
<dbReference type="InterPro" id="IPR036909">
    <property type="entry name" value="Cyt_c-like_dom_sf"/>
</dbReference>
<evidence type="ECO:0000256" key="3">
    <source>
        <dbReference type="ARBA" id="ARBA00023004"/>
    </source>
</evidence>
<evidence type="ECO:0000313" key="8">
    <source>
        <dbReference type="Proteomes" id="UP001561046"/>
    </source>
</evidence>